<evidence type="ECO:0000313" key="10">
    <source>
        <dbReference type="Proteomes" id="UP000286681"/>
    </source>
</evidence>
<dbReference type="GO" id="GO:0016020">
    <property type="term" value="C:membrane"/>
    <property type="evidence" value="ECO:0007669"/>
    <property type="project" value="UniProtKB-SubCell"/>
</dbReference>
<dbReference type="KEGG" id="skr:BRX40_11105"/>
<feature type="transmembrane region" description="Helical" evidence="6">
    <location>
        <begin position="105"/>
        <end position="127"/>
    </location>
</feature>
<evidence type="ECO:0000256" key="2">
    <source>
        <dbReference type="ARBA" id="ARBA00022692"/>
    </source>
</evidence>
<reference evidence="8 10" key="3">
    <citation type="submission" date="2018-07" db="EMBL/GenBank/DDBJ databases">
        <title>Genomic and Epidemiologic Investigation of an Indolent Hospital Outbreak.</title>
        <authorList>
            <person name="Johnson R.C."/>
            <person name="Deming C."/>
            <person name="Conlan S."/>
            <person name="Zellmer C.J."/>
            <person name="Michelin A.V."/>
            <person name="Lee-Lin S."/>
            <person name="Thomas P.J."/>
            <person name="Park M."/>
            <person name="Weingarten R.A."/>
            <person name="Less J."/>
            <person name="Dekker J.P."/>
            <person name="Frank K.M."/>
            <person name="Musser K.A."/>
            <person name="Mcquiston J.R."/>
            <person name="Henderson D.K."/>
            <person name="Lau A.F."/>
            <person name="Palmore T.N."/>
            <person name="Segre J.A."/>
        </authorList>
    </citation>
    <scope>NUCLEOTIDE SEQUENCE [LARGE SCALE GENOMIC DNA]</scope>
    <source>
        <strain evidence="8 10">SK-NIH.Env10_0317</strain>
    </source>
</reference>
<feature type="transmembrane region" description="Helical" evidence="6">
    <location>
        <begin position="63"/>
        <end position="84"/>
    </location>
</feature>
<feature type="transmembrane region" description="Helical" evidence="6">
    <location>
        <begin position="6"/>
        <end position="23"/>
    </location>
</feature>
<feature type="transmembrane region" description="Helical" evidence="6">
    <location>
        <begin position="30"/>
        <end position="51"/>
    </location>
</feature>
<gene>
    <name evidence="7" type="ORF">BRX40_11105</name>
    <name evidence="8" type="ORF">CA257_08800</name>
</gene>
<dbReference type="EMBL" id="QQWO01000006">
    <property type="protein sequence ID" value="RSV04154.1"/>
    <property type="molecule type" value="Genomic_DNA"/>
</dbReference>
<evidence type="ECO:0000256" key="3">
    <source>
        <dbReference type="ARBA" id="ARBA00022989"/>
    </source>
</evidence>
<evidence type="ECO:0000313" key="9">
    <source>
        <dbReference type="Proteomes" id="UP000185161"/>
    </source>
</evidence>
<evidence type="ECO:0000256" key="4">
    <source>
        <dbReference type="ARBA" id="ARBA00023136"/>
    </source>
</evidence>
<dbReference type="EMBL" id="CP018820">
    <property type="protein sequence ID" value="APR52896.1"/>
    <property type="molecule type" value="Genomic_DNA"/>
</dbReference>
<dbReference type="STRING" id="93064.BRX40_11105"/>
<evidence type="ECO:0000256" key="5">
    <source>
        <dbReference type="SAM" id="MobiDB-lite"/>
    </source>
</evidence>
<reference evidence="7" key="1">
    <citation type="submission" date="2016-12" db="EMBL/GenBank/DDBJ databases">
        <title>Whole genome sequencing of Sphingomonas koreensis.</title>
        <authorList>
            <person name="Conlan S."/>
            <person name="Thomas P.J."/>
            <person name="Mullikin J."/>
            <person name="Palmore T.N."/>
            <person name="Frank K.M."/>
            <person name="Segre J.A."/>
        </authorList>
    </citation>
    <scope>NUCLEOTIDE SEQUENCE</scope>
    <source>
        <strain evidence="7">ABOJV</strain>
    </source>
</reference>
<dbReference type="Proteomes" id="UP000286681">
    <property type="component" value="Unassembled WGS sequence"/>
</dbReference>
<keyword evidence="3 6" id="KW-1133">Transmembrane helix</keyword>
<proteinExistence type="predicted"/>
<reference evidence="9" key="2">
    <citation type="submission" date="2016-12" db="EMBL/GenBank/DDBJ databases">
        <title>Whole genome sequencing of Sphingomonas sp. ABOJV.</title>
        <authorList>
            <person name="Conlan S."/>
            <person name="Thomas P.J."/>
            <person name="Mullikin J."/>
            <person name="Palmore T.N."/>
            <person name="Frank K.M."/>
            <person name="Segre J.A."/>
        </authorList>
    </citation>
    <scope>NUCLEOTIDE SEQUENCE [LARGE SCALE GENOMIC DNA]</scope>
    <source>
        <strain evidence="9">ABOJV</strain>
    </source>
</reference>
<evidence type="ECO:0000256" key="1">
    <source>
        <dbReference type="ARBA" id="ARBA00004141"/>
    </source>
</evidence>
<name>A0A1L6JAL5_9SPHN</name>
<dbReference type="Proteomes" id="UP000185161">
    <property type="component" value="Chromosome"/>
</dbReference>
<keyword evidence="9" id="KW-1185">Reference proteome</keyword>
<comment type="subcellular location">
    <subcellularLocation>
        <location evidence="1">Membrane</location>
        <topology evidence="1">Multi-pass membrane protein</topology>
    </subcellularLocation>
</comment>
<organism evidence="7 9">
    <name type="scientific">Sphingomonas koreensis</name>
    <dbReference type="NCBI Taxonomy" id="93064"/>
    <lineage>
        <taxon>Bacteria</taxon>
        <taxon>Pseudomonadati</taxon>
        <taxon>Pseudomonadota</taxon>
        <taxon>Alphaproteobacteria</taxon>
        <taxon>Sphingomonadales</taxon>
        <taxon>Sphingomonadaceae</taxon>
        <taxon>Sphingomonas</taxon>
    </lineage>
</organism>
<sequence length="191" mass="19671">MGLTAIDIIVLIAVGGAAVLGVMRGFVTEVLSLMAWLLVVVALKFLHTPLAEALAGPVGTVQGAAVLAFALIAGITFFGGRLIANAIGSRTRSGLLGPVDRALGFGFGAVKGLILVSLGFLLVTLAVDTVGGGPAERPDWMTQSRTYPLLNATSASIAEFVDKRRRGEPVFGEEEGNQSLANRAGHDTSGE</sequence>
<accession>A0A1L6JAL5</accession>
<dbReference type="GeneID" id="44133111"/>
<dbReference type="InterPro" id="IPR052719">
    <property type="entry name" value="CvpA-like"/>
</dbReference>
<evidence type="ECO:0000313" key="8">
    <source>
        <dbReference type="EMBL" id="RSV04154.1"/>
    </source>
</evidence>
<dbReference type="Pfam" id="PF02674">
    <property type="entry name" value="Colicin_V"/>
    <property type="match status" value="1"/>
</dbReference>
<dbReference type="PANTHER" id="PTHR36926">
    <property type="entry name" value="COLICIN V PRODUCTION PROTEIN"/>
    <property type="match status" value="1"/>
</dbReference>
<dbReference type="InterPro" id="IPR003825">
    <property type="entry name" value="Colicin-V_CvpA"/>
</dbReference>
<dbReference type="AlphaFoldDB" id="A0A1L6JAL5"/>
<evidence type="ECO:0000313" key="7">
    <source>
        <dbReference type="EMBL" id="APR52896.1"/>
    </source>
</evidence>
<feature type="region of interest" description="Disordered" evidence="5">
    <location>
        <begin position="168"/>
        <end position="191"/>
    </location>
</feature>
<dbReference type="OrthoDB" id="9806894at2"/>
<keyword evidence="4 6" id="KW-0472">Membrane</keyword>
<dbReference type="GO" id="GO:0009403">
    <property type="term" value="P:toxin biosynthetic process"/>
    <property type="evidence" value="ECO:0007669"/>
    <property type="project" value="InterPro"/>
</dbReference>
<protein>
    <submittedName>
        <fullName evidence="7">Colicin V production protein</fullName>
    </submittedName>
    <submittedName>
        <fullName evidence="8">CvpA family protein</fullName>
    </submittedName>
</protein>
<keyword evidence="2 6" id="KW-0812">Transmembrane</keyword>
<evidence type="ECO:0000256" key="6">
    <source>
        <dbReference type="SAM" id="Phobius"/>
    </source>
</evidence>
<dbReference type="PANTHER" id="PTHR36926:SF1">
    <property type="entry name" value="COLICIN V PRODUCTION PROTEIN"/>
    <property type="match status" value="1"/>
</dbReference>
<dbReference type="RefSeq" id="WP_075151615.1">
    <property type="nucleotide sequence ID" value="NZ_CP018820.1"/>
</dbReference>